<keyword evidence="2" id="KW-1185">Reference proteome</keyword>
<reference evidence="1 2" key="1">
    <citation type="submission" date="2015-01" db="EMBL/GenBank/DDBJ databases">
        <title>Draft genome of the acidophilic iron oxidizer Ferrimicrobium acidiphilum strain T23.</title>
        <authorList>
            <person name="Poehlein A."/>
            <person name="Eisen S."/>
            <person name="Schloemann M."/>
            <person name="Johnson B.D."/>
            <person name="Daniel R."/>
            <person name="Muehling M."/>
        </authorList>
    </citation>
    <scope>NUCLEOTIDE SEQUENCE [LARGE SCALE GENOMIC DNA]</scope>
    <source>
        <strain evidence="1 2">T23</strain>
    </source>
</reference>
<name>A0A0D8FRW4_9ACTN</name>
<dbReference type="EMBL" id="JXUW01000027">
    <property type="protein sequence ID" value="KJE75866.1"/>
    <property type="molecule type" value="Genomic_DNA"/>
</dbReference>
<protein>
    <submittedName>
        <fullName evidence="1">Uncharacterized protein</fullName>
    </submittedName>
</protein>
<dbReference type="Proteomes" id="UP000032336">
    <property type="component" value="Unassembled WGS sequence"/>
</dbReference>
<comment type="caution">
    <text evidence="1">The sequence shown here is derived from an EMBL/GenBank/DDBJ whole genome shotgun (WGS) entry which is preliminary data.</text>
</comment>
<sequence length="55" mass="6111">MSSLGRPQVRPVMIEDLARTGGPRSLVLERDFPEQLRASLSVVIITEFVASDKEI</sequence>
<accession>A0A0D8FRW4</accession>
<organism evidence="1 2">
    <name type="scientific">Ferrimicrobium acidiphilum DSM 19497</name>
    <dbReference type="NCBI Taxonomy" id="1121877"/>
    <lineage>
        <taxon>Bacteria</taxon>
        <taxon>Bacillati</taxon>
        <taxon>Actinomycetota</taxon>
        <taxon>Acidimicrobiia</taxon>
        <taxon>Acidimicrobiales</taxon>
        <taxon>Acidimicrobiaceae</taxon>
        <taxon>Ferrimicrobium</taxon>
    </lineage>
</organism>
<evidence type="ECO:0000313" key="2">
    <source>
        <dbReference type="Proteomes" id="UP000032336"/>
    </source>
</evidence>
<evidence type="ECO:0000313" key="1">
    <source>
        <dbReference type="EMBL" id="KJE75866.1"/>
    </source>
</evidence>
<dbReference type="AlphaFoldDB" id="A0A0D8FRW4"/>
<proteinExistence type="predicted"/>
<gene>
    <name evidence="1" type="ORF">FEAC_24260</name>
</gene>